<evidence type="ECO:0000313" key="15">
    <source>
        <dbReference type="EMBL" id="SHE92550.1"/>
    </source>
</evidence>
<keyword evidence="9 10" id="KW-0998">Cell outer membrane</keyword>
<evidence type="ECO:0000313" key="16">
    <source>
        <dbReference type="Proteomes" id="UP000184048"/>
    </source>
</evidence>
<evidence type="ECO:0000256" key="9">
    <source>
        <dbReference type="ARBA" id="ARBA00023237"/>
    </source>
</evidence>
<proteinExistence type="inferred from homology"/>
<dbReference type="STRING" id="1121884.SAMN02745131_01462"/>
<gene>
    <name evidence="15" type="ORF">SAMN02745131_01462</name>
</gene>
<evidence type="ECO:0000256" key="1">
    <source>
        <dbReference type="ARBA" id="ARBA00004571"/>
    </source>
</evidence>
<dbReference type="InterPro" id="IPR036942">
    <property type="entry name" value="Beta-barrel_TonB_sf"/>
</dbReference>
<dbReference type="InterPro" id="IPR012910">
    <property type="entry name" value="Plug_dom"/>
</dbReference>
<dbReference type="PANTHER" id="PTHR30069:SF29">
    <property type="entry name" value="HEMOGLOBIN AND HEMOGLOBIN-HAPTOGLOBIN-BINDING PROTEIN 1-RELATED"/>
    <property type="match status" value="1"/>
</dbReference>
<evidence type="ECO:0000256" key="12">
    <source>
        <dbReference type="SAM" id="SignalP"/>
    </source>
</evidence>
<evidence type="ECO:0000256" key="10">
    <source>
        <dbReference type="PROSITE-ProRule" id="PRU01360"/>
    </source>
</evidence>
<keyword evidence="3 10" id="KW-1134">Transmembrane beta strand</keyword>
<dbReference type="Gene3D" id="2.40.170.20">
    <property type="entry name" value="TonB-dependent receptor, beta-barrel domain"/>
    <property type="match status" value="1"/>
</dbReference>
<dbReference type="PANTHER" id="PTHR30069">
    <property type="entry name" value="TONB-DEPENDENT OUTER MEMBRANE RECEPTOR"/>
    <property type="match status" value="1"/>
</dbReference>
<feature type="signal peptide" evidence="12">
    <location>
        <begin position="1"/>
        <end position="22"/>
    </location>
</feature>
<dbReference type="GO" id="GO:0015344">
    <property type="term" value="F:siderophore uptake transmembrane transporter activity"/>
    <property type="evidence" value="ECO:0007669"/>
    <property type="project" value="TreeGrafter"/>
</dbReference>
<comment type="subcellular location">
    <subcellularLocation>
        <location evidence="1 10">Cell outer membrane</location>
        <topology evidence="1 10">Multi-pass membrane protein</topology>
    </subcellularLocation>
</comment>
<keyword evidence="7 10" id="KW-0472">Membrane</keyword>
<dbReference type="SUPFAM" id="SSF56935">
    <property type="entry name" value="Porins"/>
    <property type="match status" value="1"/>
</dbReference>
<dbReference type="PROSITE" id="PS52016">
    <property type="entry name" value="TONB_DEPENDENT_REC_3"/>
    <property type="match status" value="1"/>
</dbReference>
<evidence type="ECO:0000259" key="14">
    <source>
        <dbReference type="Pfam" id="PF07715"/>
    </source>
</evidence>
<evidence type="ECO:0000256" key="2">
    <source>
        <dbReference type="ARBA" id="ARBA00022448"/>
    </source>
</evidence>
<keyword evidence="2 10" id="KW-0813">Transport</keyword>
<accession>A0A1M4XGM4</accession>
<feature type="domain" description="TonB-dependent receptor plug" evidence="14">
    <location>
        <begin position="44"/>
        <end position="150"/>
    </location>
</feature>
<dbReference type="InterPro" id="IPR037066">
    <property type="entry name" value="Plug_dom_sf"/>
</dbReference>
<dbReference type="EMBL" id="FQUU01000004">
    <property type="protein sequence ID" value="SHE92550.1"/>
    <property type="molecule type" value="Genomic_DNA"/>
</dbReference>
<feature type="chain" id="PRO_5013359103" evidence="12">
    <location>
        <begin position="23"/>
        <end position="643"/>
    </location>
</feature>
<evidence type="ECO:0000256" key="6">
    <source>
        <dbReference type="ARBA" id="ARBA00023077"/>
    </source>
</evidence>
<dbReference type="Gene3D" id="2.170.130.10">
    <property type="entry name" value="TonB-dependent receptor, plug domain"/>
    <property type="match status" value="1"/>
</dbReference>
<evidence type="ECO:0000256" key="4">
    <source>
        <dbReference type="ARBA" id="ARBA00022692"/>
    </source>
</evidence>
<keyword evidence="16" id="KW-1185">Reference proteome</keyword>
<evidence type="ECO:0000256" key="8">
    <source>
        <dbReference type="ARBA" id="ARBA00023170"/>
    </source>
</evidence>
<keyword evidence="6 11" id="KW-0798">TonB box</keyword>
<reference evidence="15 16" key="1">
    <citation type="submission" date="2016-11" db="EMBL/GenBank/DDBJ databases">
        <authorList>
            <person name="Jaros S."/>
            <person name="Januszkiewicz K."/>
            <person name="Wedrychowicz H."/>
        </authorList>
    </citation>
    <scope>NUCLEOTIDE SEQUENCE [LARGE SCALE GENOMIC DNA]</scope>
    <source>
        <strain evidence="15 16">DSM 18119</strain>
    </source>
</reference>
<comment type="similarity">
    <text evidence="10 11">Belongs to the TonB-dependent receptor family.</text>
</comment>
<dbReference type="OrthoDB" id="9758472at2"/>
<dbReference type="AlphaFoldDB" id="A0A1M4XGM4"/>
<organism evidence="15 16">
    <name type="scientific">Flavisolibacter ginsengisoli DSM 18119</name>
    <dbReference type="NCBI Taxonomy" id="1121884"/>
    <lineage>
        <taxon>Bacteria</taxon>
        <taxon>Pseudomonadati</taxon>
        <taxon>Bacteroidota</taxon>
        <taxon>Chitinophagia</taxon>
        <taxon>Chitinophagales</taxon>
        <taxon>Chitinophagaceae</taxon>
        <taxon>Flavisolibacter</taxon>
    </lineage>
</organism>
<evidence type="ECO:0000256" key="3">
    <source>
        <dbReference type="ARBA" id="ARBA00022452"/>
    </source>
</evidence>
<dbReference type="Pfam" id="PF07715">
    <property type="entry name" value="Plug"/>
    <property type="match status" value="1"/>
</dbReference>
<name>A0A1M4XGM4_9BACT</name>
<evidence type="ECO:0000256" key="5">
    <source>
        <dbReference type="ARBA" id="ARBA00022729"/>
    </source>
</evidence>
<keyword evidence="8" id="KW-0675">Receptor</keyword>
<dbReference type="InterPro" id="IPR000531">
    <property type="entry name" value="Beta-barrel_TonB"/>
</dbReference>
<dbReference type="GO" id="GO:0044718">
    <property type="term" value="P:siderophore transmembrane transport"/>
    <property type="evidence" value="ECO:0007669"/>
    <property type="project" value="TreeGrafter"/>
</dbReference>
<dbReference type="RefSeq" id="WP_072834662.1">
    <property type="nucleotide sequence ID" value="NZ_FQUU01000004.1"/>
</dbReference>
<evidence type="ECO:0000259" key="13">
    <source>
        <dbReference type="Pfam" id="PF00593"/>
    </source>
</evidence>
<sequence length="643" mass="71822">MNALTSKVIKAFLLCIPVFGMAQEKDINLDPITITSSISSERTSKTGRNIYVIKGEQFYNLPVNSIDELLKYLPGIEVQSRGPMGSQSDIVLRGGTFQQVLVIMDGVRLNDPNTGHFSSYFPIIPSEIERIEILKGASSAIYGTEAVGGVINIITKTFAAKKEARARNSVAQVSTGTFGLLNASAGVFINNGKTSIGFGLLTNNATGQQQRGIKGYFHNNTATISLSHFFNDNWQLSLRGAYDNRKFAAQNFYTNFTSDTAQEKVSTNWSQVQLTHLSQKNTQRLSAGYKLLDDNYSFNPHSIANQNKSKLYQVGITNEWKIKPQTTLVYGGQYINKQIASNDRGTHSLGQVGLFVLANQKIGNYIALSPALRTEWVENTGWELVPQMNISYRKELFQLRGSVGKTMRDADFTERYNNYNKPIVSSGKIGNPYLMPERSYSYEGGVDIYPGNSLKLSFTYFQRFQNKLIDYALTPYSDMPRKENLIPSGSYYLAKNIAKVKTKGIEAEMQYAKAIKASQQLFITLGSVWLHSRESDTIPSLYLSSHARYLVNCTVQYSISDFLISVSGIYKDRRPQGDAPAAIAKFTTNYFLLNTRAEYYVKKKTLSVFAQVDNLFNKNYSDLLGASMPGRWIMGGIKISLSK</sequence>
<evidence type="ECO:0000256" key="11">
    <source>
        <dbReference type="RuleBase" id="RU003357"/>
    </source>
</evidence>
<protein>
    <submittedName>
        <fullName evidence="15">Iron complex outermembrane recepter protein</fullName>
    </submittedName>
</protein>
<keyword evidence="4 10" id="KW-0812">Transmembrane</keyword>
<dbReference type="InterPro" id="IPR039426">
    <property type="entry name" value="TonB-dep_rcpt-like"/>
</dbReference>
<feature type="domain" description="TonB-dependent receptor-like beta-barrel" evidence="13">
    <location>
        <begin position="186"/>
        <end position="615"/>
    </location>
</feature>
<dbReference type="Pfam" id="PF00593">
    <property type="entry name" value="TonB_dep_Rec_b-barrel"/>
    <property type="match status" value="1"/>
</dbReference>
<evidence type="ECO:0000256" key="7">
    <source>
        <dbReference type="ARBA" id="ARBA00023136"/>
    </source>
</evidence>
<dbReference type="Proteomes" id="UP000184048">
    <property type="component" value="Unassembled WGS sequence"/>
</dbReference>
<dbReference type="GO" id="GO:0009279">
    <property type="term" value="C:cell outer membrane"/>
    <property type="evidence" value="ECO:0007669"/>
    <property type="project" value="UniProtKB-SubCell"/>
</dbReference>
<keyword evidence="5 12" id="KW-0732">Signal</keyword>
<dbReference type="CDD" id="cd01347">
    <property type="entry name" value="ligand_gated_channel"/>
    <property type="match status" value="1"/>
</dbReference>